<comment type="subcellular location">
    <subcellularLocation>
        <location evidence="1">Membrane</location>
        <topology evidence="1">Multi-pass membrane protein</topology>
    </subcellularLocation>
</comment>
<dbReference type="PANTHER" id="PTHR21229:SF2">
    <property type="entry name" value="RE59932P"/>
    <property type="match status" value="1"/>
</dbReference>
<gene>
    <name evidence="10" type="ORF">RHSIM_Rhsim05G0008400</name>
</gene>
<name>A0A834H800_RHOSS</name>
<dbReference type="PANTHER" id="PTHR21229">
    <property type="entry name" value="LUNG SEVEN TRANSMEMBRANE RECEPTOR"/>
    <property type="match status" value="1"/>
</dbReference>
<evidence type="ECO:0000256" key="7">
    <source>
        <dbReference type="SAM" id="SignalP"/>
    </source>
</evidence>
<evidence type="ECO:0000256" key="5">
    <source>
        <dbReference type="ARBA" id="ARBA00023136"/>
    </source>
</evidence>
<accession>A0A834H800</accession>
<proteinExistence type="predicted"/>
<organism evidence="10 11">
    <name type="scientific">Rhododendron simsii</name>
    <name type="common">Sims's rhododendron</name>
    <dbReference type="NCBI Taxonomy" id="118357"/>
    <lineage>
        <taxon>Eukaryota</taxon>
        <taxon>Viridiplantae</taxon>
        <taxon>Streptophyta</taxon>
        <taxon>Embryophyta</taxon>
        <taxon>Tracheophyta</taxon>
        <taxon>Spermatophyta</taxon>
        <taxon>Magnoliopsida</taxon>
        <taxon>eudicotyledons</taxon>
        <taxon>Gunneridae</taxon>
        <taxon>Pentapetalae</taxon>
        <taxon>asterids</taxon>
        <taxon>Ericales</taxon>
        <taxon>Ericaceae</taxon>
        <taxon>Ericoideae</taxon>
        <taxon>Rhodoreae</taxon>
        <taxon>Rhododendron</taxon>
    </lineage>
</organism>
<evidence type="ECO:0000256" key="1">
    <source>
        <dbReference type="ARBA" id="ARBA00004141"/>
    </source>
</evidence>
<keyword evidence="4 6" id="KW-1133">Transmembrane helix</keyword>
<keyword evidence="2 6" id="KW-0812">Transmembrane</keyword>
<feature type="transmembrane region" description="Helical" evidence="6">
    <location>
        <begin position="192"/>
        <end position="210"/>
    </location>
</feature>
<evidence type="ECO:0000256" key="2">
    <source>
        <dbReference type="ARBA" id="ARBA00022692"/>
    </source>
</evidence>
<feature type="chain" id="PRO_5032966167" evidence="7">
    <location>
        <begin position="24"/>
        <end position="457"/>
    </location>
</feature>
<dbReference type="Proteomes" id="UP000626092">
    <property type="component" value="Unassembled WGS sequence"/>
</dbReference>
<dbReference type="EMBL" id="WJXA01000005">
    <property type="protein sequence ID" value="KAF7143183.1"/>
    <property type="molecule type" value="Genomic_DNA"/>
</dbReference>
<evidence type="ECO:0000256" key="3">
    <source>
        <dbReference type="ARBA" id="ARBA00022729"/>
    </source>
</evidence>
<feature type="domain" description="GOST seven transmembrane" evidence="8">
    <location>
        <begin position="191"/>
        <end position="433"/>
    </location>
</feature>
<evidence type="ECO:0000313" key="11">
    <source>
        <dbReference type="Proteomes" id="UP000626092"/>
    </source>
</evidence>
<feature type="transmembrane region" description="Helical" evidence="6">
    <location>
        <begin position="222"/>
        <end position="239"/>
    </location>
</feature>
<evidence type="ECO:0000256" key="4">
    <source>
        <dbReference type="ARBA" id="ARBA00022989"/>
    </source>
</evidence>
<comment type="caution">
    <text evidence="10">The sequence shown here is derived from an EMBL/GenBank/DDBJ whole genome shotgun (WGS) entry which is preliminary data.</text>
</comment>
<feature type="transmembrane region" description="Helical" evidence="6">
    <location>
        <begin position="259"/>
        <end position="284"/>
    </location>
</feature>
<dbReference type="AlphaFoldDB" id="A0A834H800"/>
<feature type="signal peptide" evidence="7">
    <location>
        <begin position="1"/>
        <end position="23"/>
    </location>
</feature>
<protein>
    <submittedName>
        <fullName evidence="10">Uncharacterized protein</fullName>
    </submittedName>
</protein>
<feature type="transmembrane region" description="Helical" evidence="6">
    <location>
        <begin position="406"/>
        <end position="427"/>
    </location>
</feature>
<evidence type="ECO:0000313" key="10">
    <source>
        <dbReference type="EMBL" id="KAF7143183.1"/>
    </source>
</evidence>
<feature type="transmembrane region" description="Helical" evidence="6">
    <location>
        <begin position="325"/>
        <end position="344"/>
    </location>
</feature>
<dbReference type="InterPro" id="IPR053937">
    <property type="entry name" value="GOST_TM"/>
</dbReference>
<dbReference type="OrthoDB" id="1668655at2759"/>
<evidence type="ECO:0000256" key="6">
    <source>
        <dbReference type="SAM" id="Phobius"/>
    </source>
</evidence>
<dbReference type="Pfam" id="PF06814">
    <property type="entry name" value="GOST_TM"/>
    <property type="match status" value="1"/>
</dbReference>
<dbReference type="GO" id="GO:0005794">
    <property type="term" value="C:Golgi apparatus"/>
    <property type="evidence" value="ECO:0007669"/>
    <property type="project" value="TreeGrafter"/>
</dbReference>
<sequence length="457" mass="52212">MHQLTFLLILFFFLVVQMPSTIGDIKTVTISSDSHANILFEDFYFDLTGHVTLSVSNVSINTISPTSINSSRIGFFFRDLYALVYYGFVIIGQEGKTCIVESPHLIPGLFQPIATFAELSPPPHSSISKTLPIPAFTVNNETRPVHSPDHLGIYFSNCEPNTSISMHVHVETYNVDQDGKDYLEVGRTQLPMIYFIFSVLYLPFLALWVYICFKNRSFVRKIHILMAILIVMKWLNLFFEAEDKHFIKVSGTPHGWDLWFYLFHCLRALLLLTVIMLIGTGWTILKPTLHANDKEILAMGVTIQVFASIAHVYTDEIGPSNRYYLFFTLVLLLVDLVGFAIVFVPTNSSIKTLKEAAETDGTAARDLGKMRLLRNFNGCVLVFWQLKWSAWIYVSMVPEDDCGLEWLIVTVEETVAVGFYVGMFYLFRPREQNEYFIVQDEETALATIRREFESDSD</sequence>
<dbReference type="InterPro" id="IPR054103">
    <property type="entry name" value="CAND6-7_N"/>
</dbReference>
<reference evidence="10" key="1">
    <citation type="submission" date="2019-11" db="EMBL/GenBank/DDBJ databases">
        <authorList>
            <person name="Liu Y."/>
            <person name="Hou J."/>
            <person name="Li T.-Q."/>
            <person name="Guan C.-H."/>
            <person name="Wu X."/>
            <person name="Wu H.-Z."/>
            <person name="Ling F."/>
            <person name="Zhang R."/>
            <person name="Shi X.-G."/>
            <person name="Ren J.-P."/>
            <person name="Chen E.-F."/>
            <person name="Sun J.-M."/>
        </authorList>
    </citation>
    <scope>NUCLEOTIDE SEQUENCE</scope>
    <source>
        <strain evidence="10">Adult_tree_wgs_1</strain>
        <tissue evidence="10">Leaves</tissue>
    </source>
</reference>
<keyword evidence="5 6" id="KW-0472">Membrane</keyword>
<dbReference type="InterPro" id="IPR009637">
    <property type="entry name" value="GPR107/GPR108-like"/>
</dbReference>
<keyword evidence="11" id="KW-1185">Reference proteome</keyword>
<evidence type="ECO:0000259" key="8">
    <source>
        <dbReference type="Pfam" id="PF06814"/>
    </source>
</evidence>
<keyword evidence="3 7" id="KW-0732">Signal</keyword>
<feature type="domain" description="CAND6/7 N-terminal" evidence="9">
    <location>
        <begin position="26"/>
        <end position="174"/>
    </location>
</feature>
<dbReference type="GO" id="GO:0016020">
    <property type="term" value="C:membrane"/>
    <property type="evidence" value="ECO:0007669"/>
    <property type="project" value="UniProtKB-SubCell"/>
</dbReference>
<feature type="transmembrane region" description="Helical" evidence="6">
    <location>
        <begin position="375"/>
        <end position="394"/>
    </location>
</feature>
<evidence type="ECO:0000259" key="9">
    <source>
        <dbReference type="Pfam" id="PF21904"/>
    </source>
</evidence>
<dbReference type="Pfam" id="PF21904">
    <property type="entry name" value="CAND6-7_N"/>
    <property type="match status" value="1"/>
</dbReference>